<accession>A0A3N0E0E8</accession>
<dbReference type="EMBL" id="RJSG01000001">
    <property type="protein sequence ID" value="RNL81324.1"/>
    <property type="molecule type" value="Genomic_DNA"/>
</dbReference>
<comment type="caution">
    <text evidence="11">The sequence shown here is derived from an EMBL/GenBank/DDBJ whole genome shotgun (WGS) entry which is preliminary data.</text>
</comment>
<evidence type="ECO:0000256" key="9">
    <source>
        <dbReference type="SAM" id="Phobius"/>
    </source>
</evidence>
<dbReference type="Proteomes" id="UP000277094">
    <property type="component" value="Unassembled WGS sequence"/>
</dbReference>
<feature type="transmembrane region" description="Helical" evidence="9">
    <location>
        <begin position="349"/>
        <end position="371"/>
    </location>
</feature>
<evidence type="ECO:0000256" key="5">
    <source>
        <dbReference type="ARBA" id="ARBA00022692"/>
    </source>
</evidence>
<dbReference type="PANTHER" id="PTHR43562:SF1">
    <property type="entry name" value="NA(+)_H(+) ANTIPORTER YJBQ-RELATED"/>
    <property type="match status" value="1"/>
</dbReference>
<dbReference type="GO" id="GO:0015297">
    <property type="term" value="F:antiporter activity"/>
    <property type="evidence" value="ECO:0007669"/>
    <property type="project" value="UniProtKB-KW"/>
</dbReference>
<keyword evidence="6 9" id="KW-1133">Transmembrane helix</keyword>
<feature type="transmembrane region" description="Helical" evidence="9">
    <location>
        <begin position="146"/>
        <end position="166"/>
    </location>
</feature>
<evidence type="ECO:0000256" key="4">
    <source>
        <dbReference type="ARBA" id="ARBA00022449"/>
    </source>
</evidence>
<organism evidence="11 12">
    <name type="scientific">Nocardioides marmorisolisilvae</name>
    <dbReference type="NCBI Taxonomy" id="1542737"/>
    <lineage>
        <taxon>Bacteria</taxon>
        <taxon>Bacillati</taxon>
        <taxon>Actinomycetota</taxon>
        <taxon>Actinomycetes</taxon>
        <taxon>Propionibacteriales</taxon>
        <taxon>Nocardioidaceae</taxon>
        <taxon>Nocardioides</taxon>
    </lineage>
</organism>
<dbReference type="Pfam" id="PF00999">
    <property type="entry name" value="Na_H_Exchanger"/>
    <property type="match status" value="1"/>
</dbReference>
<feature type="transmembrane region" description="Helical" evidence="9">
    <location>
        <begin position="292"/>
        <end position="311"/>
    </location>
</feature>
<dbReference type="AlphaFoldDB" id="A0A3N0E0E8"/>
<keyword evidence="8 9" id="KW-0472">Membrane</keyword>
<feature type="transmembrane region" description="Helical" evidence="9">
    <location>
        <begin position="172"/>
        <end position="192"/>
    </location>
</feature>
<keyword evidence="7" id="KW-0406">Ion transport</keyword>
<feature type="transmembrane region" description="Helical" evidence="9">
    <location>
        <begin position="116"/>
        <end position="134"/>
    </location>
</feature>
<protein>
    <submittedName>
        <fullName evidence="11">Cation:proton antiporter</fullName>
    </submittedName>
</protein>
<gene>
    <name evidence="11" type="ORF">EFL95_02935</name>
</gene>
<evidence type="ECO:0000256" key="6">
    <source>
        <dbReference type="ARBA" id="ARBA00022989"/>
    </source>
</evidence>
<evidence type="ECO:0000256" key="1">
    <source>
        <dbReference type="ARBA" id="ARBA00004141"/>
    </source>
</evidence>
<feature type="transmembrane region" description="Helical" evidence="9">
    <location>
        <begin position="213"/>
        <end position="232"/>
    </location>
</feature>
<dbReference type="Gene3D" id="1.20.1530.20">
    <property type="match status" value="1"/>
</dbReference>
<name>A0A3N0E0E8_9ACTN</name>
<feature type="domain" description="Cation/H+ exchanger transmembrane" evidence="10">
    <location>
        <begin position="11"/>
        <end position="363"/>
    </location>
</feature>
<comment type="similarity">
    <text evidence="2">Belongs to the monovalent cation:proton antiporter 2 (CPA2) transporter (TC 2.A.37) family.</text>
</comment>
<evidence type="ECO:0000256" key="7">
    <source>
        <dbReference type="ARBA" id="ARBA00023065"/>
    </source>
</evidence>
<dbReference type="OrthoDB" id="4413712at2"/>
<evidence type="ECO:0000256" key="2">
    <source>
        <dbReference type="ARBA" id="ARBA00005551"/>
    </source>
</evidence>
<feature type="transmembrane region" description="Helical" evidence="9">
    <location>
        <begin position="88"/>
        <end position="110"/>
    </location>
</feature>
<evidence type="ECO:0000256" key="3">
    <source>
        <dbReference type="ARBA" id="ARBA00022448"/>
    </source>
</evidence>
<dbReference type="InterPro" id="IPR038770">
    <property type="entry name" value="Na+/solute_symporter_sf"/>
</dbReference>
<comment type="subcellular location">
    <subcellularLocation>
        <location evidence="1">Membrane</location>
        <topology evidence="1">Multi-pass membrane protein</topology>
    </subcellularLocation>
</comment>
<sequence length="386" mass="39431">MSFVELSVICLVALLGPLLALPRGWHLPVVLGELLAGIALGRTGTGYFDPSDPTFSFLADAGFALVMFVAGSHVPVRNPALRPALRSGALRAVTVGIVATGLGYLLAQAFDVHHAPLYAVLMASSSAALILPIVDSLGLGGEQVLGLLPQIAIADAACIVALPLVIDPHHAGRAALGAVAVLAASAVVFVVLRHLERSGIRGRVHDVSEDRSFAVELRVQLTVLFLLAGLAVRMHVSIMLAGFAFGLLVAAIGEPRRLAKQLFAVTEGFLGPVFFVWLGATLQLRDLGSHPRLILLGVCLGLGATVAHLVVRASGQPVPLGMLAAAQLGVPVAAATVGEQLGVLVPGEASALMLGALVSIAIAVLGGSLAARRGMVGTTTMDPAGG</sequence>
<feature type="transmembrane region" description="Helical" evidence="9">
    <location>
        <begin position="262"/>
        <end position="280"/>
    </location>
</feature>
<keyword evidence="5 9" id="KW-0812">Transmembrane</keyword>
<evidence type="ECO:0000256" key="8">
    <source>
        <dbReference type="ARBA" id="ARBA00023136"/>
    </source>
</evidence>
<reference evidence="11 12" key="1">
    <citation type="submission" date="2018-11" db="EMBL/GenBank/DDBJ databases">
        <authorList>
            <person name="Li F."/>
        </authorList>
    </citation>
    <scope>NUCLEOTIDE SEQUENCE [LARGE SCALE GENOMIC DNA]</scope>
    <source>
        <strain evidence="11 12">KIS18-7</strain>
    </source>
</reference>
<keyword evidence="4" id="KW-0050">Antiport</keyword>
<dbReference type="PANTHER" id="PTHR43562">
    <property type="entry name" value="NAPA-TYPE SODIUM/HYDROGEN ANTIPORTER"/>
    <property type="match status" value="1"/>
</dbReference>
<dbReference type="GO" id="GO:1902600">
    <property type="term" value="P:proton transmembrane transport"/>
    <property type="evidence" value="ECO:0007669"/>
    <property type="project" value="InterPro"/>
</dbReference>
<dbReference type="GO" id="GO:0016020">
    <property type="term" value="C:membrane"/>
    <property type="evidence" value="ECO:0007669"/>
    <property type="project" value="UniProtKB-SubCell"/>
</dbReference>
<dbReference type="InterPro" id="IPR006153">
    <property type="entry name" value="Cation/H_exchanger_TM"/>
</dbReference>
<proteinExistence type="inferred from homology"/>
<evidence type="ECO:0000259" key="10">
    <source>
        <dbReference type="Pfam" id="PF00999"/>
    </source>
</evidence>
<feature type="transmembrane region" description="Helical" evidence="9">
    <location>
        <begin position="55"/>
        <end position="76"/>
    </location>
</feature>
<keyword evidence="3" id="KW-0813">Transport</keyword>
<keyword evidence="12" id="KW-1185">Reference proteome</keyword>
<evidence type="ECO:0000313" key="12">
    <source>
        <dbReference type="Proteomes" id="UP000277094"/>
    </source>
</evidence>
<evidence type="ECO:0000313" key="11">
    <source>
        <dbReference type="EMBL" id="RNL81324.1"/>
    </source>
</evidence>
<dbReference type="RefSeq" id="WP_123232527.1">
    <property type="nucleotide sequence ID" value="NZ_RJSG01000001.1"/>
</dbReference>